<evidence type="ECO:0000256" key="1">
    <source>
        <dbReference type="SAM" id="MobiDB-lite"/>
    </source>
</evidence>
<name>A0A4R8PY64_9PEZI</name>
<dbReference type="PANTHER" id="PTHR32387:SF0">
    <property type="entry name" value="PROTEIN NO VEIN"/>
    <property type="match status" value="1"/>
</dbReference>
<evidence type="ECO:0000313" key="2">
    <source>
        <dbReference type="EMBL" id="TDZ30907.1"/>
    </source>
</evidence>
<feature type="compositionally biased region" description="Acidic residues" evidence="1">
    <location>
        <begin position="1421"/>
        <end position="1443"/>
    </location>
</feature>
<reference evidence="2 3" key="1">
    <citation type="submission" date="2018-11" db="EMBL/GenBank/DDBJ databases">
        <title>Genome sequence and assembly of Colletotrichum spinosum.</title>
        <authorList>
            <person name="Gan P."/>
            <person name="Shirasu K."/>
        </authorList>
    </citation>
    <scope>NUCLEOTIDE SEQUENCE [LARGE SCALE GENOMIC DNA]</scope>
    <source>
        <strain evidence="2 3">CBS 515.97</strain>
    </source>
</reference>
<protein>
    <recommendedName>
        <fullName evidence="4">Protein NO VEIN C-terminal domain-containing protein</fullName>
    </recommendedName>
</protein>
<dbReference type="InterPro" id="IPR052957">
    <property type="entry name" value="Auxin_embryo_med"/>
</dbReference>
<dbReference type="SUPFAM" id="SSF55874">
    <property type="entry name" value="ATPase domain of HSP90 chaperone/DNA topoisomerase II/histidine kinase"/>
    <property type="match status" value="1"/>
</dbReference>
<feature type="region of interest" description="Disordered" evidence="1">
    <location>
        <begin position="263"/>
        <end position="349"/>
    </location>
</feature>
<dbReference type="Gene3D" id="3.30.565.10">
    <property type="entry name" value="Histidine kinase-like ATPase, C-terminal domain"/>
    <property type="match status" value="1"/>
</dbReference>
<evidence type="ECO:0008006" key="4">
    <source>
        <dbReference type="Google" id="ProtNLM"/>
    </source>
</evidence>
<comment type="caution">
    <text evidence="2">The sequence shown here is derived from an EMBL/GenBank/DDBJ whole genome shotgun (WGS) entry which is preliminary data.</text>
</comment>
<feature type="region of interest" description="Disordered" evidence="1">
    <location>
        <begin position="1504"/>
        <end position="1553"/>
    </location>
</feature>
<feature type="region of interest" description="Disordered" evidence="1">
    <location>
        <begin position="1421"/>
        <end position="1457"/>
    </location>
</feature>
<feature type="compositionally biased region" description="Low complexity" evidence="1">
    <location>
        <begin position="304"/>
        <end position="317"/>
    </location>
</feature>
<dbReference type="InterPro" id="IPR036890">
    <property type="entry name" value="HATPase_C_sf"/>
</dbReference>
<organism evidence="2 3">
    <name type="scientific">Colletotrichum spinosum</name>
    <dbReference type="NCBI Taxonomy" id="1347390"/>
    <lineage>
        <taxon>Eukaryota</taxon>
        <taxon>Fungi</taxon>
        <taxon>Dikarya</taxon>
        <taxon>Ascomycota</taxon>
        <taxon>Pezizomycotina</taxon>
        <taxon>Sordariomycetes</taxon>
        <taxon>Hypocreomycetidae</taxon>
        <taxon>Glomerellales</taxon>
        <taxon>Glomerellaceae</taxon>
        <taxon>Colletotrichum</taxon>
        <taxon>Colletotrichum orbiculare species complex</taxon>
    </lineage>
</organism>
<gene>
    <name evidence="2" type="ORF">C8035_v002006</name>
</gene>
<sequence>MEANGEHGGEPAARSPKQVVDDIANKLGYLSASALPWIGEKDEAFQKLRRSFELAILERDKERGGPVLGLAKSIGSSKTRFVFELLQNADNSSFDKVEEGGDDPAISFKLFDDRLVVESNEDGFTQENVEALCAVGKSTNQDAPVRGYVGDPGIGFKSVFKVAWKAYIQSNGFSFSFVHRKEDSGLGMITPIWEDEGDAPEDGITRITLFLHDDDESERAKSRKDIEEELGQIEDTFLLFFQSLRHVHVSFYDEDEALVREKTYSRSGSNPTILRTDTSTEILESPSERPSSPFTYTTARSGEFEGSSTTSTESAASSERRYHVVKHVARNLPPKDAGGSGLQDGLPEARSNHSAEVVLAFKFPLTDESTPDDPGVYSFFPLQSAGIRFLIQADFVTQDDGRTIAPRSDYNRELLKAVAACFFEAARTFCDDPYLQYRWMRWLPPAESFSRDSPWHGLIDALKASAKEAEVIRARDTGKLTTIASTRRVTPDWCDELNDPLFPDPESKVYVAAEYQPVDLDLLYPYGLNDIDLGIKLDLIEHDLRKSRLESWLKNDSKSEDWHSRVNSQLHALWEAAEEDDEQSRIRKLPLIPLEGGRWGSASTGDVYFSWCAGDLHIPGNLGLKLVRQQLPGFLDDEDDKDGASLLQLLGVKTATVAEVRQRILEQPTPSSTSCQPWLEHINCLEYLYLSDARDNSEDDAHLFANVHVYDQQQRMRCPRTHNVYLESSGRYSPKELLGPSYRNSDGFQASFLHSDYFEDVPQQPDGSQETWVEWLQRRLHLRTRLDLPNPASPEKLSDEFDYVRISQPEVFVEALIEHWNFLDENSVGHDAFIQGLKDVEVLCADGKMHRLSDTFMPLLDLRFECREYIQVGPMGFKFLEGSETIMVDANRPKWAFLVDVLSVNDSNGIDFYLSLLDSLRKSSDENPLTEFDVDGVFKLYDKIHDLCQDSAEQDTVRTKVRRFFFEDGDYVYVSAENEDSVRWCHPADCVWAAPVRLMSKNNLEPSYSSKLGRDDGRLDKLREFFETTLGVKDDLEDSDALDELDWLRDNEVVDLDRIIAAYKLLDQRAKGWTVAEAKAIRRRFRDRKAPLIFVETNDISGWYASDQCLWCNAPQMHERLAIESLYIEEQLEDFFLNVLKVPRLTLEMAYDELLAQDGNVDNIDEVKRVIWEFNAVFGTGTLDGDQRQKVLESRIFPVNHPSGERTLDTAAAQFAITDHKALGARFESEVKVLDFTLDQVRKLKDFFQWLGLESRYLSASVKKVSTGVSGTLERLRDPAREVNKRAKSILRLAIHFNSPLAKAAEDDLYQTLLGAEVWEASEITSELQLVQDDEVIGVPIVETDGLHVEDDPDLKIFVPRNPQEQTTCYFLLLPGRLLEWIMTDPSTGSVTETDENAVKLMSLVLNTPKRKLAQLLEEEGIADDDDVGEDDSDELLDDETLLPEDPVPDAPSPDTAIPDLKAALPELLDSTPDELVEDGLSEFLQTVTRAARAATFPSYEDVYRVDHPDPSLANGTKPKKKKNKALKTAKTKTKSASPAASTPPPTLSTEPTAVPYECADERAIGAAGELFAFELFSNLGLGPAFDRDSWQSKIRKLVRAHPEYSDMEPWRGSETADIVFRDAEHRLTDILAGKGHLHAEDWDGKTPTYMIEVKGTRGDASHGARLSKAQFSKIKEHTSEKQLSVDSPKIEILVKVFNIGQEDEIGVNVYVDPEHLRQHGRMHFTEDQYLVSGYRPKGSTV</sequence>
<feature type="compositionally biased region" description="Polar residues" evidence="1">
    <location>
        <begin position="265"/>
        <end position="300"/>
    </location>
</feature>
<proteinExistence type="predicted"/>
<dbReference type="EMBL" id="QAPG01000115">
    <property type="protein sequence ID" value="TDZ30907.1"/>
    <property type="molecule type" value="Genomic_DNA"/>
</dbReference>
<accession>A0A4R8PY64</accession>
<dbReference type="Proteomes" id="UP000295083">
    <property type="component" value="Unassembled WGS sequence"/>
</dbReference>
<dbReference type="PANTHER" id="PTHR32387">
    <property type="entry name" value="WU:FJ29H11"/>
    <property type="match status" value="1"/>
</dbReference>
<evidence type="ECO:0000313" key="3">
    <source>
        <dbReference type="Proteomes" id="UP000295083"/>
    </source>
</evidence>
<keyword evidence="3" id="KW-1185">Reference proteome</keyword>
<feature type="compositionally biased region" description="Basic residues" evidence="1">
    <location>
        <begin position="1518"/>
        <end position="1534"/>
    </location>
</feature>